<accession>A0A919IZJ8</accession>
<sequence>MAGHPDDVLEAYAFGDCADPSVAAHVDSCEPCRALVATAARVAGWVGPSHPGHPPAHLRARVVAAARSVRAPSDSPALDAYAAEVASLGVLLDGLSPADWRTPIFDGRTVAAIVSHLASNDARVCAELGAAGTFSDDWRTQSDRLLRIVGSRGDLLGHPVRLAGHTSLRRPLREALTQRAFETWVHHGDVRAAVSLPAVVPAPVHLAQILDFGLSLLPAAMDAAGRGRPGSSISLLLEGPGGGSCSVDLSASGGGRGLARVRLPAELFGRLLAGRVAVPVPGAAVDGDRAAAFDLLSVAATLGCE</sequence>
<evidence type="ECO:0000313" key="1">
    <source>
        <dbReference type="EMBL" id="GIE10687.1"/>
    </source>
</evidence>
<comment type="caution">
    <text evidence="1">The sequence shown here is derived from an EMBL/GenBank/DDBJ whole genome shotgun (WGS) entry which is preliminary data.</text>
</comment>
<dbReference type="Proteomes" id="UP000598174">
    <property type="component" value="Unassembled WGS sequence"/>
</dbReference>
<evidence type="ECO:0008006" key="3">
    <source>
        <dbReference type="Google" id="ProtNLM"/>
    </source>
</evidence>
<reference evidence="1" key="1">
    <citation type="submission" date="2021-01" db="EMBL/GenBank/DDBJ databases">
        <title>Whole genome shotgun sequence of Actinoplanes ferrugineus NBRC 15555.</title>
        <authorList>
            <person name="Komaki H."/>
            <person name="Tamura T."/>
        </authorList>
    </citation>
    <scope>NUCLEOTIDE SEQUENCE</scope>
    <source>
        <strain evidence="1">NBRC 15555</strain>
    </source>
</reference>
<dbReference type="InterPro" id="IPR034660">
    <property type="entry name" value="DinB/YfiT-like"/>
</dbReference>
<dbReference type="SUPFAM" id="SSF109854">
    <property type="entry name" value="DinB/YfiT-like putative metalloenzymes"/>
    <property type="match status" value="1"/>
</dbReference>
<keyword evidence="2" id="KW-1185">Reference proteome</keyword>
<gene>
    <name evidence="1" type="ORF">Afe05nite_25270</name>
</gene>
<dbReference type="RefSeq" id="WP_203817209.1">
    <property type="nucleotide sequence ID" value="NZ_BAAABP010000071.1"/>
</dbReference>
<protein>
    <recommendedName>
        <fullName evidence="3">Mycothiol-dependent maleylpyruvate isomerase metal-binding domain-containing protein</fullName>
    </recommendedName>
</protein>
<dbReference type="EMBL" id="BOMM01000016">
    <property type="protein sequence ID" value="GIE10687.1"/>
    <property type="molecule type" value="Genomic_DNA"/>
</dbReference>
<evidence type="ECO:0000313" key="2">
    <source>
        <dbReference type="Proteomes" id="UP000598174"/>
    </source>
</evidence>
<organism evidence="1 2">
    <name type="scientific">Paractinoplanes ferrugineus</name>
    <dbReference type="NCBI Taxonomy" id="113564"/>
    <lineage>
        <taxon>Bacteria</taxon>
        <taxon>Bacillati</taxon>
        <taxon>Actinomycetota</taxon>
        <taxon>Actinomycetes</taxon>
        <taxon>Micromonosporales</taxon>
        <taxon>Micromonosporaceae</taxon>
        <taxon>Paractinoplanes</taxon>
    </lineage>
</organism>
<name>A0A919IZJ8_9ACTN</name>
<dbReference type="AlphaFoldDB" id="A0A919IZJ8"/>
<proteinExistence type="predicted"/>